<evidence type="ECO:0000313" key="1">
    <source>
        <dbReference type="EMBL" id="PWA76645.1"/>
    </source>
</evidence>
<name>A0A2U1NSZ1_ARTAN</name>
<comment type="caution">
    <text evidence="1">The sequence shown here is derived from an EMBL/GenBank/DDBJ whole genome shotgun (WGS) entry which is preliminary data.</text>
</comment>
<dbReference type="AlphaFoldDB" id="A0A2U1NSZ1"/>
<accession>A0A2U1NSZ1</accession>
<proteinExistence type="predicted"/>
<dbReference type="OrthoDB" id="1932629at2759"/>
<organism evidence="1 2">
    <name type="scientific">Artemisia annua</name>
    <name type="common">Sweet wormwood</name>
    <dbReference type="NCBI Taxonomy" id="35608"/>
    <lineage>
        <taxon>Eukaryota</taxon>
        <taxon>Viridiplantae</taxon>
        <taxon>Streptophyta</taxon>
        <taxon>Embryophyta</taxon>
        <taxon>Tracheophyta</taxon>
        <taxon>Spermatophyta</taxon>
        <taxon>Magnoliopsida</taxon>
        <taxon>eudicotyledons</taxon>
        <taxon>Gunneridae</taxon>
        <taxon>Pentapetalae</taxon>
        <taxon>asterids</taxon>
        <taxon>campanulids</taxon>
        <taxon>Asterales</taxon>
        <taxon>Asteraceae</taxon>
        <taxon>Asteroideae</taxon>
        <taxon>Anthemideae</taxon>
        <taxon>Artemisiinae</taxon>
        <taxon>Artemisia</taxon>
    </lineage>
</organism>
<evidence type="ECO:0000313" key="2">
    <source>
        <dbReference type="Proteomes" id="UP000245207"/>
    </source>
</evidence>
<keyword evidence="2" id="KW-1185">Reference proteome</keyword>
<dbReference type="Proteomes" id="UP000245207">
    <property type="component" value="Unassembled WGS sequence"/>
</dbReference>
<reference evidence="1 2" key="1">
    <citation type="journal article" date="2018" name="Mol. Plant">
        <title>The genome of Artemisia annua provides insight into the evolution of Asteraceae family and artemisinin biosynthesis.</title>
        <authorList>
            <person name="Shen Q."/>
            <person name="Zhang L."/>
            <person name="Liao Z."/>
            <person name="Wang S."/>
            <person name="Yan T."/>
            <person name="Shi P."/>
            <person name="Liu M."/>
            <person name="Fu X."/>
            <person name="Pan Q."/>
            <person name="Wang Y."/>
            <person name="Lv Z."/>
            <person name="Lu X."/>
            <person name="Zhang F."/>
            <person name="Jiang W."/>
            <person name="Ma Y."/>
            <person name="Chen M."/>
            <person name="Hao X."/>
            <person name="Li L."/>
            <person name="Tang Y."/>
            <person name="Lv G."/>
            <person name="Zhou Y."/>
            <person name="Sun X."/>
            <person name="Brodelius P.E."/>
            <person name="Rose J.K.C."/>
            <person name="Tang K."/>
        </authorList>
    </citation>
    <scope>NUCLEOTIDE SEQUENCE [LARGE SCALE GENOMIC DNA]</scope>
    <source>
        <strain evidence="2">cv. Huhao1</strain>
        <tissue evidence="1">Leaf</tissue>
    </source>
</reference>
<protein>
    <submittedName>
        <fullName evidence="1">Uncharacterized protein</fullName>
    </submittedName>
</protein>
<gene>
    <name evidence="1" type="ORF">CTI12_AA176340</name>
</gene>
<sequence length="100" mass="11420">MAGNPDEELESILSDFDQIHSNYREGIGAFNSGIELQYRRFRSRESIQFTTNTLKSENERLMKLYTEPSAKNWLSGGIDWLLESVNGLKVGTSCRSLKEN</sequence>
<dbReference type="EMBL" id="PKPP01002241">
    <property type="protein sequence ID" value="PWA76645.1"/>
    <property type="molecule type" value="Genomic_DNA"/>
</dbReference>